<dbReference type="PANTHER" id="PTHR11430">
    <property type="entry name" value="LIPOCALIN"/>
    <property type="match status" value="1"/>
</dbReference>
<feature type="chain" id="PRO_5045025067" evidence="3">
    <location>
        <begin position="19"/>
        <end position="258"/>
    </location>
</feature>
<dbReference type="GeneID" id="113596839"/>
<evidence type="ECO:0000313" key="6">
    <source>
        <dbReference type="RefSeq" id="XP_053061429.1"/>
    </source>
</evidence>
<evidence type="ECO:0000313" key="4">
    <source>
        <dbReference type="Proteomes" id="UP001652583"/>
    </source>
</evidence>
<feature type="signal peptide" evidence="3">
    <location>
        <begin position="1"/>
        <end position="18"/>
    </location>
</feature>
<evidence type="ECO:0000313" key="5">
    <source>
        <dbReference type="RefSeq" id="XP_053061428.1"/>
    </source>
</evidence>
<feature type="compositionally biased region" description="Low complexity" evidence="2">
    <location>
        <begin position="117"/>
        <end position="129"/>
    </location>
</feature>
<dbReference type="RefSeq" id="XP_053061429.1">
    <property type="nucleotide sequence ID" value="XM_053205454.1"/>
</dbReference>
<keyword evidence="4" id="KW-1185">Reference proteome</keyword>
<name>A0ABM3NPS2_ACIJB</name>
<feature type="region of interest" description="Disordered" evidence="2">
    <location>
        <begin position="168"/>
        <end position="258"/>
    </location>
</feature>
<proteinExistence type="inferred from homology"/>
<comment type="similarity">
    <text evidence="1">Belongs to the calycin superfamily. Lipocalin family.</text>
</comment>
<keyword evidence="3" id="KW-0732">Signal</keyword>
<feature type="region of interest" description="Disordered" evidence="2">
    <location>
        <begin position="117"/>
        <end position="156"/>
    </location>
</feature>
<dbReference type="InterPro" id="IPR012674">
    <property type="entry name" value="Calycin"/>
</dbReference>
<dbReference type="SUPFAM" id="SSF50814">
    <property type="entry name" value="Lipocalins"/>
    <property type="match status" value="1"/>
</dbReference>
<gene>
    <name evidence="5 6" type="primary">LOC113596839</name>
</gene>
<evidence type="ECO:0000256" key="1">
    <source>
        <dbReference type="ARBA" id="ARBA00006889"/>
    </source>
</evidence>
<dbReference type="Gene3D" id="2.40.128.20">
    <property type="match status" value="1"/>
</dbReference>
<evidence type="ECO:0000256" key="2">
    <source>
        <dbReference type="SAM" id="MobiDB-lite"/>
    </source>
</evidence>
<dbReference type="InterPro" id="IPR002345">
    <property type="entry name" value="Lipocalin"/>
</dbReference>
<dbReference type="CDD" id="cd00301">
    <property type="entry name" value="lipocalin_FABP"/>
    <property type="match status" value="1"/>
</dbReference>
<dbReference type="RefSeq" id="XP_053061428.1">
    <property type="nucleotide sequence ID" value="XM_053205453.1"/>
</dbReference>
<organism evidence="4 5">
    <name type="scientific">Acinonyx jubatus</name>
    <name type="common">Cheetah</name>
    <dbReference type="NCBI Taxonomy" id="32536"/>
    <lineage>
        <taxon>Eukaryota</taxon>
        <taxon>Metazoa</taxon>
        <taxon>Chordata</taxon>
        <taxon>Craniata</taxon>
        <taxon>Vertebrata</taxon>
        <taxon>Euteleostomi</taxon>
        <taxon>Mammalia</taxon>
        <taxon>Eutheria</taxon>
        <taxon>Laurasiatheria</taxon>
        <taxon>Carnivora</taxon>
        <taxon>Feliformia</taxon>
        <taxon>Felidae</taxon>
        <taxon>Felinae</taxon>
        <taxon>Acinonyx</taxon>
    </lineage>
</organism>
<dbReference type="Proteomes" id="UP001652583">
    <property type="component" value="Chromosome D4"/>
</dbReference>
<protein>
    <submittedName>
        <fullName evidence="5 6">Uncharacterized protein LOC113596839 isoform X1</fullName>
    </submittedName>
</protein>
<evidence type="ECO:0000256" key="3">
    <source>
        <dbReference type="SAM" id="SignalP"/>
    </source>
</evidence>
<reference evidence="5 6" key="1">
    <citation type="submission" date="2025-05" db="UniProtKB">
        <authorList>
            <consortium name="RefSeq"/>
        </authorList>
    </citation>
    <scope>IDENTIFICATION</scope>
    <source>
        <tissue evidence="5 6">Blood</tissue>
    </source>
</reference>
<feature type="compositionally biased region" description="Gly residues" evidence="2">
    <location>
        <begin position="168"/>
        <end position="177"/>
    </location>
</feature>
<dbReference type="PANTHER" id="PTHR11430:SF70">
    <property type="entry name" value="UTEROCALIN"/>
    <property type="match status" value="1"/>
</dbReference>
<accession>A0ABM3NPS2</accession>
<sequence length="258" mass="27346">MNVLRLALVLTLLGGPQALHMRPQDPNFTENLVASAGIRSRGVDGNWFSIARASNEPELRRTDSDTMFFIHKTHVTFKAMQFHVHRRVKGRCIPIVLTASKTRRKFQYVLKRKYEPAASSSPGVGSPGDSRAENGQELAGQDAASQEGPTGCGTRWALSAAGGWGELAGVSGKGGKPAPGPAPSWGLTGHEHQVVNGCKGTGGLPGSSSRLVENSAPLPPAHPPDSQMLATTQSSWRRRIPTALSPSASTTGGTGRRR</sequence>